<feature type="transmembrane region" description="Helical" evidence="2">
    <location>
        <begin position="48"/>
        <end position="72"/>
    </location>
</feature>
<evidence type="ECO:0000313" key="3">
    <source>
        <dbReference type="EMBL" id="GGM55050.1"/>
    </source>
</evidence>
<feature type="compositionally biased region" description="Low complexity" evidence="1">
    <location>
        <begin position="1"/>
        <end position="21"/>
    </location>
</feature>
<reference evidence="3" key="2">
    <citation type="submission" date="2020-09" db="EMBL/GenBank/DDBJ databases">
        <authorList>
            <person name="Sun Q."/>
            <person name="Zhou Y."/>
        </authorList>
    </citation>
    <scope>NUCLEOTIDE SEQUENCE</scope>
    <source>
        <strain evidence="3">CGMCC 4.5737</strain>
    </source>
</reference>
<evidence type="ECO:0000256" key="1">
    <source>
        <dbReference type="SAM" id="MobiDB-lite"/>
    </source>
</evidence>
<dbReference type="EMBL" id="BMMK01000011">
    <property type="protein sequence ID" value="GGM55050.1"/>
    <property type="molecule type" value="Genomic_DNA"/>
</dbReference>
<accession>A0A8J3CED6</accession>
<protein>
    <submittedName>
        <fullName evidence="3">Membrane protein</fullName>
    </submittedName>
</protein>
<keyword evidence="4" id="KW-1185">Reference proteome</keyword>
<sequence>MSEPSAGPAEPAAPPAHSRPASPTPPADTEDGPRQQTLLEMMGGVHGLIYSTVPVLVFILVNVLAGLTPAIWAAVGSGVAIAGWRLVRREPVQPAVSGLFGVAIAAFIAHRTGEAKGFFLFGIWVSLVYGGAFALSALVRWPLVGVVWSVLNGSGFAWRSDRRVLLAYDLATLAWVAVFGARFVVQNWLYETDQTGWLAAARIGMGWPLAGLAFLVTIWAVRRDSAARRAATAEG</sequence>
<feature type="region of interest" description="Disordered" evidence="1">
    <location>
        <begin position="1"/>
        <end position="34"/>
    </location>
</feature>
<dbReference type="RefSeq" id="WP_189057668.1">
    <property type="nucleotide sequence ID" value="NZ_BMMK01000011.1"/>
</dbReference>
<feature type="transmembrane region" description="Helical" evidence="2">
    <location>
        <begin position="165"/>
        <end position="185"/>
    </location>
</feature>
<dbReference type="PIRSF" id="PIRSF010219">
    <property type="entry name" value="UCP010219"/>
    <property type="match status" value="1"/>
</dbReference>
<keyword evidence="2" id="KW-1133">Transmembrane helix</keyword>
<dbReference type="InterPro" id="IPR016566">
    <property type="entry name" value="UCP010219"/>
</dbReference>
<organism evidence="3 4">
    <name type="scientific">Longimycelium tulufanense</name>
    <dbReference type="NCBI Taxonomy" id="907463"/>
    <lineage>
        <taxon>Bacteria</taxon>
        <taxon>Bacillati</taxon>
        <taxon>Actinomycetota</taxon>
        <taxon>Actinomycetes</taxon>
        <taxon>Pseudonocardiales</taxon>
        <taxon>Pseudonocardiaceae</taxon>
        <taxon>Longimycelium</taxon>
    </lineage>
</organism>
<gene>
    <name evidence="3" type="ORF">GCM10012275_27660</name>
</gene>
<feature type="transmembrane region" description="Helical" evidence="2">
    <location>
        <begin position="92"/>
        <end position="110"/>
    </location>
</feature>
<feature type="transmembrane region" description="Helical" evidence="2">
    <location>
        <begin position="197"/>
        <end position="221"/>
    </location>
</feature>
<keyword evidence="2" id="KW-0472">Membrane</keyword>
<comment type="caution">
    <text evidence="3">The sequence shown here is derived from an EMBL/GenBank/DDBJ whole genome shotgun (WGS) entry which is preliminary data.</text>
</comment>
<reference evidence="3" key="1">
    <citation type="journal article" date="2014" name="Int. J. Syst. Evol. Microbiol.">
        <title>Complete genome sequence of Corynebacterium casei LMG S-19264T (=DSM 44701T), isolated from a smear-ripened cheese.</title>
        <authorList>
            <consortium name="US DOE Joint Genome Institute (JGI-PGF)"/>
            <person name="Walter F."/>
            <person name="Albersmeier A."/>
            <person name="Kalinowski J."/>
            <person name="Ruckert C."/>
        </authorList>
    </citation>
    <scope>NUCLEOTIDE SEQUENCE</scope>
    <source>
        <strain evidence="3">CGMCC 4.5737</strain>
    </source>
</reference>
<evidence type="ECO:0000256" key="2">
    <source>
        <dbReference type="SAM" id="Phobius"/>
    </source>
</evidence>
<keyword evidence="2" id="KW-0812">Transmembrane</keyword>
<dbReference type="Proteomes" id="UP000637578">
    <property type="component" value="Unassembled WGS sequence"/>
</dbReference>
<feature type="transmembrane region" description="Helical" evidence="2">
    <location>
        <begin position="117"/>
        <end position="135"/>
    </location>
</feature>
<evidence type="ECO:0000313" key="4">
    <source>
        <dbReference type="Proteomes" id="UP000637578"/>
    </source>
</evidence>
<dbReference type="Pfam" id="PF11361">
    <property type="entry name" value="DUF3159"/>
    <property type="match status" value="1"/>
</dbReference>
<dbReference type="AlphaFoldDB" id="A0A8J3CED6"/>
<proteinExistence type="predicted"/>
<name>A0A8J3CED6_9PSEU</name>